<dbReference type="OMA" id="WELEHER"/>
<dbReference type="EMBL" id="KI669587">
    <property type="protein sequence ID" value="ETN08891.1"/>
    <property type="molecule type" value="Genomic_DNA"/>
</dbReference>
<gene>
    <name evidence="1" type="ORF">PPTG_22996</name>
</gene>
<reference evidence="1 2" key="2">
    <citation type="submission" date="2013-11" db="EMBL/GenBank/DDBJ databases">
        <title>The Genome Sequence of Phytophthora parasitica INRA-310.</title>
        <authorList>
            <consortium name="The Broad Institute Genomics Platform"/>
            <person name="Russ C."/>
            <person name="Tyler B."/>
            <person name="Panabieres F."/>
            <person name="Shan W."/>
            <person name="Tripathy S."/>
            <person name="Grunwald N."/>
            <person name="Machado M."/>
            <person name="Johnson C.S."/>
            <person name="Arredondo F."/>
            <person name="Hong C."/>
            <person name="Coffey M."/>
            <person name="Young S.K."/>
            <person name="Zeng Q."/>
            <person name="Gargeya S."/>
            <person name="Fitzgerald M."/>
            <person name="Abouelleil A."/>
            <person name="Alvarado L."/>
            <person name="Chapman S.B."/>
            <person name="Gainer-Dewar J."/>
            <person name="Goldberg J."/>
            <person name="Griggs A."/>
            <person name="Gujja S."/>
            <person name="Hansen M."/>
            <person name="Howarth C."/>
            <person name="Imamovic A."/>
            <person name="Ireland A."/>
            <person name="Larimer J."/>
            <person name="McCowan C."/>
            <person name="Murphy C."/>
            <person name="Pearson M."/>
            <person name="Poon T.W."/>
            <person name="Priest M."/>
            <person name="Roberts A."/>
            <person name="Saif S."/>
            <person name="Shea T."/>
            <person name="Sykes S."/>
            <person name="Wortman J."/>
            <person name="Nusbaum C."/>
            <person name="Birren B."/>
        </authorList>
    </citation>
    <scope>NUCLEOTIDE SEQUENCE [LARGE SCALE GENOMIC DNA]</scope>
    <source>
        <strain evidence="1 2">INRA-310</strain>
    </source>
</reference>
<dbReference type="VEuPathDB" id="FungiDB:PPTG_22996"/>
<evidence type="ECO:0000313" key="1">
    <source>
        <dbReference type="EMBL" id="ETN08891.1"/>
    </source>
</evidence>
<accession>W2Q7R3</accession>
<evidence type="ECO:0000313" key="2">
    <source>
        <dbReference type="Proteomes" id="UP000018817"/>
    </source>
</evidence>
<reference evidence="2" key="1">
    <citation type="submission" date="2011-12" db="EMBL/GenBank/DDBJ databases">
        <authorList>
            <consortium name="The Broad Institute Genome Sequencing Platform"/>
            <person name="Russ C."/>
            <person name="Tyler B."/>
            <person name="Panabieres F."/>
            <person name="Shan W."/>
            <person name="Tripathy S."/>
            <person name="Grunwald N."/>
            <person name="Machado M."/>
            <person name="Young S.K."/>
            <person name="Zeng Q."/>
            <person name="Gargeya S."/>
            <person name="Fitzgerald M."/>
            <person name="Haas B."/>
            <person name="Abouelleil A."/>
            <person name="Alvarado L."/>
            <person name="Arachchi H.M."/>
            <person name="Berlin A."/>
            <person name="Chapman S.B."/>
            <person name="Gearin G."/>
            <person name="Goldberg J."/>
            <person name="Griggs A."/>
            <person name="Gujja S."/>
            <person name="Hansen M."/>
            <person name="Heiman D."/>
            <person name="Howarth C."/>
            <person name="Larimer J."/>
            <person name="Lui A."/>
            <person name="MacDonald P.J.P."/>
            <person name="McCowen C."/>
            <person name="Montmayeur A."/>
            <person name="Murphy C."/>
            <person name="Neiman D."/>
            <person name="Pearson M."/>
            <person name="Priest M."/>
            <person name="Roberts A."/>
            <person name="Saif S."/>
            <person name="Shea T."/>
            <person name="Sisk P."/>
            <person name="Stolte C."/>
            <person name="Sykes S."/>
            <person name="Wortman J."/>
            <person name="Nusbaum C."/>
            <person name="Birren B."/>
        </authorList>
    </citation>
    <scope>NUCLEOTIDE SEQUENCE [LARGE SCALE GENOMIC DNA]</scope>
    <source>
        <strain evidence="2">INRA-310</strain>
    </source>
</reference>
<dbReference type="GeneID" id="20191595"/>
<organism evidence="1 2">
    <name type="scientific">Phytophthora nicotianae (strain INRA-310)</name>
    <name type="common">Phytophthora parasitica</name>
    <dbReference type="NCBI Taxonomy" id="761204"/>
    <lineage>
        <taxon>Eukaryota</taxon>
        <taxon>Sar</taxon>
        <taxon>Stramenopiles</taxon>
        <taxon>Oomycota</taxon>
        <taxon>Peronosporomycetes</taxon>
        <taxon>Peronosporales</taxon>
        <taxon>Peronosporaceae</taxon>
        <taxon>Phytophthora</taxon>
    </lineage>
</organism>
<dbReference type="Proteomes" id="UP000018817">
    <property type="component" value="Unassembled WGS sequence"/>
</dbReference>
<proteinExistence type="predicted"/>
<name>W2Q7R3_PHYN3</name>
<dbReference type="RefSeq" id="XP_008906078.1">
    <property type="nucleotide sequence ID" value="XM_008907830.1"/>
</dbReference>
<dbReference type="AlphaFoldDB" id="W2Q7R3"/>
<sequence length="92" mass="10960">MCDEDSDEDGLDECLEQKFEHIQRTRYATRSSHYLKRKKCWHKLLYNREHTSDADFLKDFRMKRSAFFGSLYKGIVAAFPHGMLWNTLLAPN</sequence>
<protein>
    <submittedName>
        <fullName evidence="1">Uncharacterized protein</fullName>
    </submittedName>
</protein>